<dbReference type="Proteomes" id="UP000324383">
    <property type="component" value="Unassembled WGS sequence"/>
</dbReference>
<dbReference type="Pfam" id="PF10771">
    <property type="entry name" value="DUF2582"/>
    <property type="match status" value="1"/>
</dbReference>
<evidence type="ECO:0000313" key="1">
    <source>
        <dbReference type="EMBL" id="TYK33671.1"/>
    </source>
</evidence>
<proteinExistence type="predicted"/>
<dbReference type="InterPro" id="IPR019707">
    <property type="entry name" value="DUF2582"/>
</dbReference>
<organism evidence="1 2">
    <name type="scientific">Bacteroides pyogenes</name>
    <dbReference type="NCBI Taxonomy" id="310300"/>
    <lineage>
        <taxon>Bacteria</taxon>
        <taxon>Pseudomonadati</taxon>
        <taxon>Bacteroidota</taxon>
        <taxon>Bacteroidia</taxon>
        <taxon>Bacteroidales</taxon>
        <taxon>Bacteroidaceae</taxon>
        <taxon>Bacteroides</taxon>
    </lineage>
</organism>
<comment type="caution">
    <text evidence="1">The sequence shown here is derived from an EMBL/GenBank/DDBJ whole genome shotgun (WGS) entry which is preliminary data.</text>
</comment>
<gene>
    <name evidence="1" type="ORF">FNJ60_07035</name>
</gene>
<reference evidence="1 2" key="1">
    <citation type="submission" date="2019-07" db="EMBL/GenBank/DDBJ databases">
        <title>Draft Genome Sequences of Bacteroides pyogenes Strains Isolated from the Uterus Holstein Dairy Cows with Metritis.</title>
        <authorList>
            <person name="Cunha F."/>
            <person name="Galvao K.N."/>
            <person name="Jeon S.J."/>
            <person name="Jeong K.C."/>
        </authorList>
    </citation>
    <scope>NUCLEOTIDE SEQUENCE [LARGE SCALE GENOMIC DNA]</scope>
    <source>
        <strain evidence="1 2">KG-31</strain>
    </source>
</reference>
<dbReference type="InterPro" id="IPR036388">
    <property type="entry name" value="WH-like_DNA-bd_sf"/>
</dbReference>
<dbReference type="AlphaFoldDB" id="A0A5D3EMM9"/>
<sequence length="72" mass="8232">MNKSEIGFNAGKVWQLLCNNQRWTYAALKKASGLDDLALGAAIGWLAREDKIEIYQNDDDLYLYLYVNIYIG</sequence>
<dbReference type="GeneID" id="99754773"/>
<evidence type="ECO:0000313" key="2">
    <source>
        <dbReference type="Proteomes" id="UP000324383"/>
    </source>
</evidence>
<accession>A0A5D3EMM9</accession>
<keyword evidence="2" id="KW-1185">Reference proteome</keyword>
<dbReference type="RefSeq" id="WP_027325060.1">
    <property type="nucleotide sequence ID" value="NZ_CP184347.1"/>
</dbReference>
<dbReference type="EMBL" id="VKLW01000013">
    <property type="protein sequence ID" value="TYK33671.1"/>
    <property type="molecule type" value="Genomic_DNA"/>
</dbReference>
<dbReference type="Gene3D" id="1.10.10.10">
    <property type="entry name" value="Winged helix-like DNA-binding domain superfamily/Winged helix DNA-binding domain"/>
    <property type="match status" value="1"/>
</dbReference>
<protein>
    <submittedName>
        <fullName evidence="1">Winged helix-turn-helix domain-containing protein</fullName>
    </submittedName>
</protein>
<name>A0A5D3EMM9_9BACE</name>